<evidence type="ECO:0000313" key="2">
    <source>
        <dbReference type="Proteomes" id="UP000265520"/>
    </source>
</evidence>
<sequence length="66" mass="7755">MVKEYWERENYKEEVCADNEEGSSGELVHETKHRCQEVVGETILIRETLDSGETDKRLKVKEVENK</sequence>
<comment type="caution">
    <text evidence="1">The sequence shown here is derived from an EMBL/GenBank/DDBJ whole genome shotgun (WGS) entry which is preliminary data.</text>
</comment>
<dbReference type="EMBL" id="LXQA010475622">
    <property type="protein sequence ID" value="MCI54196.1"/>
    <property type="molecule type" value="Genomic_DNA"/>
</dbReference>
<proteinExistence type="predicted"/>
<name>A0A392T206_9FABA</name>
<evidence type="ECO:0000313" key="1">
    <source>
        <dbReference type="EMBL" id="MCI54196.1"/>
    </source>
</evidence>
<reference evidence="1 2" key="1">
    <citation type="journal article" date="2018" name="Front. Plant Sci.">
        <title>Red Clover (Trifolium pratense) and Zigzag Clover (T. medium) - A Picture of Genomic Similarities and Differences.</title>
        <authorList>
            <person name="Dluhosova J."/>
            <person name="Istvanek J."/>
            <person name="Nedelnik J."/>
            <person name="Repkova J."/>
        </authorList>
    </citation>
    <scope>NUCLEOTIDE SEQUENCE [LARGE SCALE GENOMIC DNA]</scope>
    <source>
        <strain evidence="2">cv. 10/8</strain>
        <tissue evidence="1">Leaf</tissue>
    </source>
</reference>
<dbReference type="Proteomes" id="UP000265520">
    <property type="component" value="Unassembled WGS sequence"/>
</dbReference>
<accession>A0A392T206</accession>
<protein>
    <submittedName>
        <fullName evidence="1">Auxilin-like protein</fullName>
    </submittedName>
</protein>
<organism evidence="1 2">
    <name type="scientific">Trifolium medium</name>
    <dbReference type="NCBI Taxonomy" id="97028"/>
    <lineage>
        <taxon>Eukaryota</taxon>
        <taxon>Viridiplantae</taxon>
        <taxon>Streptophyta</taxon>
        <taxon>Embryophyta</taxon>
        <taxon>Tracheophyta</taxon>
        <taxon>Spermatophyta</taxon>
        <taxon>Magnoliopsida</taxon>
        <taxon>eudicotyledons</taxon>
        <taxon>Gunneridae</taxon>
        <taxon>Pentapetalae</taxon>
        <taxon>rosids</taxon>
        <taxon>fabids</taxon>
        <taxon>Fabales</taxon>
        <taxon>Fabaceae</taxon>
        <taxon>Papilionoideae</taxon>
        <taxon>50 kb inversion clade</taxon>
        <taxon>NPAAA clade</taxon>
        <taxon>Hologalegina</taxon>
        <taxon>IRL clade</taxon>
        <taxon>Trifolieae</taxon>
        <taxon>Trifolium</taxon>
    </lineage>
</organism>
<dbReference type="AlphaFoldDB" id="A0A392T206"/>
<feature type="non-terminal residue" evidence="1">
    <location>
        <position position="66"/>
    </location>
</feature>
<keyword evidence="2" id="KW-1185">Reference proteome</keyword>